<dbReference type="GeneID" id="45583289"/>
<comment type="caution">
    <text evidence="1">The sequence shown here is derived from an EMBL/GenBank/DDBJ whole genome shotgun (WGS) entry which is preliminary data.</text>
</comment>
<proteinExistence type="predicted"/>
<organism evidence="1 2">
    <name type="scientific">Bifidobacterium catenulatum</name>
    <dbReference type="NCBI Taxonomy" id="1686"/>
    <lineage>
        <taxon>Bacteria</taxon>
        <taxon>Bacillati</taxon>
        <taxon>Actinomycetota</taxon>
        <taxon>Actinomycetes</taxon>
        <taxon>Bifidobacteriales</taxon>
        <taxon>Bifidobacteriaceae</taxon>
        <taxon>Bifidobacterium</taxon>
    </lineage>
</organism>
<dbReference type="AlphaFoldDB" id="A0AAW6A2N9"/>
<accession>A0AAW6A2N9</accession>
<sequence>MADADPLIHDFACVLIAHINLVQSTGMRTGVAKQIEIFVKRMQRHCDWYHNQESVHDHLTQQFDAIELLLTRAVEFNRMRDEETLSECQRILAQTAIQATGASWPKTG</sequence>
<dbReference type="Proteomes" id="UP001211105">
    <property type="component" value="Unassembled WGS sequence"/>
</dbReference>
<protein>
    <submittedName>
        <fullName evidence="1">Uncharacterized protein</fullName>
    </submittedName>
</protein>
<dbReference type="EMBL" id="JAQKGX010000003">
    <property type="protein sequence ID" value="MDB1161916.1"/>
    <property type="molecule type" value="Genomic_DNA"/>
</dbReference>
<dbReference type="RefSeq" id="WP_003835485.1">
    <property type="nucleotide sequence ID" value="NZ_JADMXZ010000002.1"/>
</dbReference>
<evidence type="ECO:0000313" key="2">
    <source>
        <dbReference type="Proteomes" id="UP001211105"/>
    </source>
</evidence>
<name>A0AAW6A2N9_9BIFI</name>
<gene>
    <name evidence="1" type="ORF">PL707_06480</name>
</gene>
<reference evidence="1" key="1">
    <citation type="submission" date="2023-01" db="EMBL/GenBank/DDBJ databases">
        <title>Human gut microbiome strain richness.</title>
        <authorList>
            <person name="Chen-Liaw A."/>
        </authorList>
    </citation>
    <scope>NUCLEOTIDE SEQUENCE</scope>
    <source>
        <strain evidence="1">BSD2780120875st1_E5_BSD2780120875b_170604</strain>
    </source>
</reference>
<evidence type="ECO:0000313" key="1">
    <source>
        <dbReference type="EMBL" id="MDB1161916.1"/>
    </source>
</evidence>